<evidence type="ECO:0000313" key="3">
    <source>
        <dbReference type="EMBL" id="QDU64171.1"/>
    </source>
</evidence>
<dbReference type="InterPro" id="IPR045584">
    <property type="entry name" value="Pilin-like"/>
</dbReference>
<name>A0A518BB03_9BACT</name>
<gene>
    <name evidence="3" type="ORF">Pan216_50600</name>
</gene>
<dbReference type="Proteomes" id="UP000317093">
    <property type="component" value="Chromosome"/>
</dbReference>
<dbReference type="InterPro" id="IPR011453">
    <property type="entry name" value="DUF1559"/>
</dbReference>
<dbReference type="InterPro" id="IPR027558">
    <property type="entry name" value="Pre_pil_HX9DG_C"/>
</dbReference>
<proteinExistence type="predicted"/>
<dbReference type="KEGG" id="knv:Pan216_50600"/>
<feature type="transmembrane region" description="Helical" evidence="1">
    <location>
        <begin position="12"/>
        <end position="35"/>
    </location>
</feature>
<dbReference type="PANTHER" id="PTHR30093:SF2">
    <property type="entry name" value="TYPE II SECRETION SYSTEM PROTEIN H"/>
    <property type="match status" value="1"/>
</dbReference>
<dbReference type="NCBIfam" id="TIGR04294">
    <property type="entry name" value="pre_pil_HX9DG"/>
    <property type="match status" value="1"/>
</dbReference>
<evidence type="ECO:0000313" key="4">
    <source>
        <dbReference type="Proteomes" id="UP000317093"/>
    </source>
</evidence>
<dbReference type="RefSeq" id="WP_419192925.1">
    <property type="nucleotide sequence ID" value="NZ_CP036279.1"/>
</dbReference>
<feature type="domain" description="DUF1559" evidence="2">
    <location>
        <begin position="37"/>
        <end position="289"/>
    </location>
</feature>
<dbReference type="AlphaFoldDB" id="A0A518BB03"/>
<evidence type="ECO:0000256" key="1">
    <source>
        <dbReference type="SAM" id="Phobius"/>
    </source>
</evidence>
<dbReference type="Gene3D" id="3.30.700.10">
    <property type="entry name" value="Glycoprotein, Type 4 Pilin"/>
    <property type="match status" value="1"/>
</dbReference>
<keyword evidence="1" id="KW-0472">Membrane</keyword>
<organism evidence="3 4">
    <name type="scientific">Kolteria novifilia</name>
    <dbReference type="NCBI Taxonomy" id="2527975"/>
    <lineage>
        <taxon>Bacteria</taxon>
        <taxon>Pseudomonadati</taxon>
        <taxon>Planctomycetota</taxon>
        <taxon>Planctomycetia</taxon>
        <taxon>Kolteriales</taxon>
        <taxon>Kolteriaceae</taxon>
        <taxon>Kolteria</taxon>
    </lineage>
</organism>
<sequence>MTHHYRAPSFGFTLVELLVVTATVGIMGSLLLPAVHQARETDRRLQCANNLKQIATALHNYHDAHDAFPYGFRFGTTQDRDCWFQRLLPYVGEEQLYEKYEAANPDYVWKAPAEVRQKPLPLFMCAADPAQPAQGGADTTEAFQGSYVGLHGNDFLGHQSSGIFYLDSSTSLTDIRDGAAHTLLMSEVIARGSDVVEGAWGAGGSYWGGAAGGGAYGFSAKESPNTSVSDALPMCKSNSWPNAPCENTVGGASPTGGPTELYARSYHPGGANAVLADGSVQFIGNSTDRVIFQAMGTIAGGETDRP</sequence>
<keyword evidence="4" id="KW-1185">Reference proteome</keyword>
<dbReference type="EMBL" id="CP036279">
    <property type="protein sequence ID" value="QDU64171.1"/>
    <property type="molecule type" value="Genomic_DNA"/>
</dbReference>
<evidence type="ECO:0000259" key="2">
    <source>
        <dbReference type="Pfam" id="PF07596"/>
    </source>
</evidence>
<dbReference type="PANTHER" id="PTHR30093">
    <property type="entry name" value="GENERAL SECRETION PATHWAY PROTEIN G"/>
    <property type="match status" value="1"/>
</dbReference>
<keyword evidence="1" id="KW-0812">Transmembrane</keyword>
<keyword evidence="1" id="KW-1133">Transmembrane helix</keyword>
<dbReference type="SUPFAM" id="SSF54523">
    <property type="entry name" value="Pili subunits"/>
    <property type="match status" value="1"/>
</dbReference>
<dbReference type="Pfam" id="PF07596">
    <property type="entry name" value="SBP_bac_10"/>
    <property type="match status" value="1"/>
</dbReference>
<protein>
    <recommendedName>
        <fullName evidence="2">DUF1559 domain-containing protein</fullName>
    </recommendedName>
</protein>
<reference evidence="3 4" key="1">
    <citation type="submission" date="2019-02" db="EMBL/GenBank/DDBJ databases">
        <title>Deep-cultivation of Planctomycetes and their phenomic and genomic characterization uncovers novel biology.</title>
        <authorList>
            <person name="Wiegand S."/>
            <person name="Jogler M."/>
            <person name="Boedeker C."/>
            <person name="Pinto D."/>
            <person name="Vollmers J."/>
            <person name="Rivas-Marin E."/>
            <person name="Kohn T."/>
            <person name="Peeters S.H."/>
            <person name="Heuer A."/>
            <person name="Rast P."/>
            <person name="Oberbeckmann S."/>
            <person name="Bunk B."/>
            <person name="Jeske O."/>
            <person name="Meyerdierks A."/>
            <person name="Storesund J.E."/>
            <person name="Kallscheuer N."/>
            <person name="Luecker S."/>
            <person name="Lage O.M."/>
            <person name="Pohl T."/>
            <person name="Merkel B.J."/>
            <person name="Hornburger P."/>
            <person name="Mueller R.-W."/>
            <person name="Bruemmer F."/>
            <person name="Labrenz M."/>
            <person name="Spormann A.M."/>
            <person name="Op den Camp H."/>
            <person name="Overmann J."/>
            <person name="Amann R."/>
            <person name="Jetten M.S.M."/>
            <person name="Mascher T."/>
            <person name="Medema M.H."/>
            <person name="Devos D.P."/>
            <person name="Kaster A.-K."/>
            <person name="Ovreas L."/>
            <person name="Rohde M."/>
            <person name="Galperin M.Y."/>
            <person name="Jogler C."/>
        </authorList>
    </citation>
    <scope>NUCLEOTIDE SEQUENCE [LARGE SCALE GENOMIC DNA]</scope>
    <source>
        <strain evidence="3 4">Pan216</strain>
    </source>
</reference>
<accession>A0A518BB03</accession>